<dbReference type="PROSITE" id="PS50846">
    <property type="entry name" value="HMA_2"/>
    <property type="match status" value="1"/>
</dbReference>
<dbReference type="InterPro" id="IPR006121">
    <property type="entry name" value="HMA_dom"/>
</dbReference>
<dbReference type="STRING" id="660517.SAMN04487946_101644"/>
<evidence type="ECO:0000313" key="2">
    <source>
        <dbReference type="EMBL" id="SDX67192.1"/>
    </source>
</evidence>
<dbReference type="RefSeq" id="WP_089765046.1">
    <property type="nucleotide sequence ID" value="NZ_FNPB01000001.1"/>
</dbReference>
<evidence type="ECO:0000259" key="1">
    <source>
        <dbReference type="PROSITE" id="PS50846"/>
    </source>
</evidence>
<dbReference type="OrthoDB" id="44171at2157"/>
<reference evidence="3" key="1">
    <citation type="submission" date="2016-10" db="EMBL/GenBank/DDBJ databases">
        <authorList>
            <person name="Varghese N."/>
            <person name="Submissions S."/>
        </authorList>
    </citation>
    <scope>NUCLEOTIDE SEQUENCE [LARGE SCALE GENOMIC DNA]</scope>
    <source>
        <strain evidence="3">CGMCC 1.10118</strain>
    </source>
</reference>
<keyword evidence="3" id="KW-1185">Reference proteome</keyword>
<gene>
    <name evidence="2" type="ORF">SAMN04487946_101644</name>
</gene>
<dbReference type="Pfam" id="PF00403">
    <property type="entry name" value="HMA"/>
    <property type="match status" value="1"/>
</dbReference>
<accession>A0A1H3DL15</accession>
<organism evidence="2 3">
    <name type="scientific">Halobellus clavatus</name>
    <dbReference type="NCBI Taxonomy" id="660517"/>
    <lineage>
        <taxon>Archaea</taxon>
        <taxon>Methanobacteriati</taxon>
        <taxon>Methanobacteriota</taxon>
        <taxon>Stenosarchaea group</taxon>
        <taxon>Halobacteria</taxon>
        <taxon>Halobacteriales</taxon>
        <taxon>Haloferacaceae</taxon>
        <taxon>Halobellus</taxon>
    </lineage>
</organism>
<dbReference type="Gene3D" id="3.30.70.100">
    <property type="match status" value="1"/>
</dbReference>
<dbReference type="EMBL" id="FNPB01000001">
    <property type="protein sequence ID" value="SDX67192.1"/>
    <property type="molecule type" value="Genomic_DNA"/>
</dbReference>
<dbReference type="CDD" id="cd00371">
    <property type="entry name" value="HMA"/>
    <property type="match status" value="1"/>
</dbReference>
<dbReference type="SUPFAM" id="SSF55008">
    <property type="entry name" value="HMA, heavy metal-associated domain"/>
    <property type="match status" value="1"/>
</dbReference>
<proteinExistence type="predicted"/>
<feature type="domain" description="HMA" evidence="1">
    <location>
        <begin position="1"/>
        <end position="64"/>
    </location>
</feature>
<dbReference type="AlphaFoldDB" id="A0A1H3DL15"/>
<name>A0A1H3DL15_9EURY</name>
<evidence type="ECO:0000313" key="3">
    <source>
        <dbReference type="Proteomes" id="UP000199170"/>
    </source>
</evidence>
<dbReference type="InterPro" id="IPR036163">
    <property type="entry name" value="HMA_dom_sf"/>
</dbReference>
<sequence>MTQTITVEGMSCGHCEQTVEDALASVPGVESAPADRGTESATIEGGAALEDLLTAVDDAGYDASV</sequence>
<dbReference type="GO" id="GO:0046872">
    <property type="term" value="F:metal ion binding"/>
    <property type="evidence" value="ECO:0007669"/>
    <property type="project" value="InterPro"/>
</dbReference>
<protein>
    <submittedName>
        <fullName evidence="2">Copper chaperone</fullName>
    </submittedName>
</protein>
<dbReference type="Proteomes" id="UP000199170">
    <property type="component" value="Unassembled WGS sequence"/>
</dbReference>